<feature type="region of interest" description="Disordered" evidence="1">
    <location>
        <begin position="77"/>
        <end position="106"/>
    </location>
</feature>
<keyword evidence="2" id="KW-1185">Reference proteome</keyword>
<dbReference type="AlphaFoldDB" id="A0A915EFF5"/>
<organism evidence="2 3">
    <name type="scientific">Ditylenchus dipsaci</name>
    <dbReference type="NCBI Taxonomy" id="166011"/>
    <lineage>
        <taxon>Eukaryota</taxon>
        <taxon>Metazoa</taxon>
        <taxon>Ecdysozoa</taxon>
        <taxon>Nematoda</taxon>
        <taxon>Chromadorea</taxon>
        <taxon>Rhabditida</taxon>
        <taxon>Tylenchina</taxon>
        <taxon>Tylenchomorpha</taxon>
        <taxon>Sphaerularioidea</taxon>
        <taxon>Anguinidae</taxon>
        <taxon>Anguininae</taxon>
        <taxon>Ditylenchus</taxon>
    </lineage>
</organism>
<accession>A0A915EFF5</accession>
<sequence>MEREECHVEQLREKDNHYGVLVGQLKNRIDELEDKLNQMAKRRPTVKDHIAQTQAPLKDIDEDDEAPCEALKLARSNVSSSVTAVTSPPPPPHATRVNAPRHAGLSQRPLTCAATAATMDLLIRHITKD</sequence>
<feature type="compositionally biased region" description="Low complexity" evidence="1">
    <location>
        <begin position="77"/>
        <end position="86"/>
    </location>
</feature>
<protein>
    <submittedName>
        <fullName evidence="3">Uncharacterized protein</fullName>
    </submittedName>
</protein>
<dbReference type="Proteomes" id="UP000887574">
    <property type="component" value="Unplaced"/>
</dbReference>
<dbReference type="WBParaSite" id="jg5510">
    <property type="protein sequence ID" value="jg5510"/>
    <property type="gene ID" value="jg5510"/>
</dbReference>
<evidence type="ECO:0000313" key="2">
    <source>
        <dbReference type="Proteomes" id="UP000887574"/>
    </source>
</evidence>
<name>A0A915EFF5_9BILA</name>
<proteinExistence type="predicted"/>
<evidence type="ECO:0000313" key="3">
    <source>
        <dbReference type="WBParaSite" id="jg5510"/>
    </source>
</evidence>
<reference evidence="3" key="1">
    <citation type="submission" date="2022-11" db="UniProtKB">
        <authorList>
            <consortium name="WormBaseParasite"/>
        </authorList>
    </citation>
    <scope>IDENTIFICATION</scope>
</reference>
<evidence type="ECO:0000256" key="1">
    <source>
        <dbReference type="SAM" id="MobiDB-lite"/>
    </source>
</evidence>